<dbReference type="EnsemblPlants" id="LPERR01G12890.1">
    <property type="protein sequence ID" value="LPERR01G12890.1"/>
    <property type="gene ID" value="LPERR01G12890"/>
</dbReference>
<dbReference type="Proteomes" id="UP000032180">
    <property type="component" value="Chromosome 1"/>
</dbReference>
<evidence type="ECO:0000313" key="3">
    <source>
        <dbReference type="Proteomes" id="UP000032180"/>
    </source>
</evidence>
<sequence length="103" mass="11130">MARGHDQLPLIAFLLLFLVQLVPCSLLSFNSAHAATVDTALPGRRLLPAPAAPVLQPQSMQVKVTAVHHPWSMDQRRSGRRSAAMMMAVSKHQVPTGANPDSN</sequence>
<proteinExistence type="predicted"/>
<accession>A0A0D9V0H8</accession>
<dbReference type="AlphaFoldDB" id="A0A0D9V0H8"/>
<keyword evidence="1" id="KW-0732">Signal</keyword>
<evidence type="ECO:0000313" key="2">
    <source>
        <dbReference type="EnsemblPlants" id="LPERR01G12890.1"/>
    </source>
</evidence>
<reference evidence="2 3" key="1">
    <citation type="submission" date="2012-08" db="EMBL/GenBank/DDBJ databases">
        <title>Oryza genome evolution.</title>
        <authorList>
            <person name="Wing R.A."/>
        </authorList>
    </citation>
    <scope>NUCLEOTIDE SEQUENCE</scope>
</reference>
<dbReference type="Gramene" id="LPERR01G12890.1">
    <property type="protein sequence ID" value="LPERR01G12890.1"/>
    <property type="gene ID" value="LPERR01G12890"/>
</dbReference>
<feature type="signal peptide" evidence="1">
    <location>
        <begin position="1"/>
        <end position="24"/>
    </location>
</feature>
<reference evidence="3" key="2">
    <citation type="submission" date="2013-12" db="EMBL/GenBank/DDBJ databases">
        <authorList>
            <person name="Yu Y."/>
            <person name="Lee S."/>
            <person name="de Baynast K."/>
            <person name="Wissotski M."/>
            <person name="Liu L."/>
            <person name="Talag J."/>
            <person name="Goicoechea J."/>
            <person name="Angelova A."/>
            <person name="Jetty R."/>
            <person name="Kudrna D."/>
            <person name="Golser W."/>
            <person name="Rivera L."/>
            <person name="Zhang J."/>
            <person name="Wing R."/>
        </authorList>
    </citation>
    <scope>NUCLEOTIDE SEQUENCE</scope>
</reference>
<organism evidence="2 3">
    <name type="scientific">Leersia perrieri</name>
    <dbReference type="NCBI Taxonomy" id="77586"/>
    <lineage>
        <taxon>Eukaryota</taxon>
        <taxon>Viridiplantae</taxon>
        <taxon>Streptophyta</taxon>
        <taxon>Embryophyta</taxon>
        <taxon>Tracheophyta</taxon>
        <taxon>Spermatophyta</taxon>
        <taxon>Magnoliopsida</taxon>
        <taxon>Liliopsida</taxon>
        <taxon>Poales</taxon>
        <taxon>Poaceae</taxon>
        <taxon>BOP clade</taxon>
        <taxon>Oryzoideae</taxon>
        <taxon>Oryzeae</taxon>
        <taxon>Oryzinae</taxon>
        <taxon>Leersia</taxon>
    </lineage>
</organism>
<dbReference type="eggNOG" id="ENOG502R61S">
    <property type="taxonomic scope" value="Eukaryota"/>
</dbReference>
<feature type="chain" id="PRO_5002347066" evidence="1">
    <location>
        <begin position="25"/>
        <end position="103"/>
    </location>
</feature>
<dbReference type="HOGENOM" id="CLU_2240529_0_0_1"/>
<name>A0A0D9V0H8_9ORYZ</name>
<keyword evidence="3" id="KW-1185">Reference proteome</keyword>
<reference evidence="2" key="3">
    <citation type="submission" date="2015-04" db="UniProtKB">
        <authorList>
            <consortium name="EnsemblPlants"/>
        </authorList>
    </citation>
    <scope>IDENTIFICATION</scope>
</reference>
<evidence type="ECO:0000256" key="1">
    <source>
        <dbReference type="SAM" id="SignalP"/>
    </source>
</evidence>
<protein>
    <submittedName>
        <fullName evidence="2">Uncharacterized protein</fullName>
    </submittedName>
</protein>